<keyword evidence="4" id="KW-1003">Cell membrane</keyword>
<comment type="similarity">
    <text evidence="2 11">Belongs to the sodium:solute symporter (SSF) (TC 2.A.21) family.</text>
</comment>
<accession>A0A482XNU6</accession>
<dbReference type="Proteomes" id="UP000291343">
    <property type="component" value="Unassembled WGS sequence"/>
</dbReference>
<gene>
    <name evidence="13" type="ORF">LSTR_LSTR009125</name>
</gene>
<dbReference type="GO" id="GO:0005886">
    <property type="term" value="C:plasma membrane"/>
    <property type="evidence" value="ECO:0007669"/>
    <property type="project" value="UniProtKB-SubCell"/>
</dbReference>
<feature type="transmembrane region" description="Helical" evidence="12">
    <location>
        <begin position="160"/>
        <end position="181"/>
    </location>
</feature>
<sequence>MAEYGSGTLGIIDVAVIASCLAISAAIGIYYRFSGGKQKTAEEYLLGGKQQKIVPVALSLMTSMMSSIALLGLSSEVYLHGIQFVVINVGYFIAAPIIAYFFLPVYFKLQATSIFEYLEKRFGMKTRFTASLIYFMQTVLYMGVVLYAPSLTLEAITGLSAQWAILVTGLICTFYSTIGGIKAVIVTDVFQMILMFMALFTVIFTSVSDVGGFSPIISIAAENDRLNFFNFDPDPTVRHTFWSLVFGGGTTYLALTTTNQSQVQRFMTLYDLRMAVIALFISVIVTSCLSLTTAFSGLAMFAYYKDCDPILSERITRGDQLMPLYAVDRLHSIPGLTGLFVSGIFSAGLSTMSAILNSLAAISVEDYIKPGYNQWVGDTFPDELKIRLTKALVFFFGMVCIGMAFLAKLLGGILQASLTIFGVVGGPLLGVFSLGMFIPHANEKGAIAGTISSLLFSMWLGFSPKPIATFLPLSVENCPDIIESAVLCTVNSTCNLKPDEKSHADVFYLYRISYLWYVVIGFLLTILIGTIVSLLFKSRRKVEDLDPELFVPPIARYIQRRKRYKLENSENDKFRGKL</sequence>
<evidence type="ECO:0008006" key="15">
    <source>
        <dbReference type="Google" id="ProtNLM"/>
    </source>
</evidence>
<feature type="transmembrane region" description="Helical" evidence="12">
    <location>
        <begin position="237"/>
        <end position="255"/>
    </location>
</feature>
<dbReference type="NCBIfam" id="TIGR00813">
    <property type="entry name" value="sss"/>
    <property type="match status" value="1"/>
</dbReference>
<dbReference type="InterPro" id="IPR001734">
    <property type="entry name" value="Na/solute_symporter"/>
</dbReference>
<dbReference type="SMR" id="A0A482XNU6"/>
<keyword evidence="7" id="KW-0915">Sodium</keyword>
<evidence type="ECO:0000256" key="3">
    <source>
        <dbReference type="ARBA" id="ARBA00022448"/>
    </source>
</evidence>
<dbReference type="InterPro" id="IPR051163">
    <property type="entry name" value="Sodium:Solute_Symporter_SSF"/>
</dbReference>
<evidence type="ECO:0000256" key="12">
    <source>
        <dbReference type="SAM" id="Phobius"/>
    </source>
</evidence>
<keyword evidence="9 12" id="KW-0472">Membrane</keyword>
<dbReference type="OrthoDB" id="6132759at2759"/>
<feature type="transmembrane region" description="Helical" evidence="12">
    <location>
        <begin position="445"/>
        <end position="462"/>
    </location>
</feature>
<reference evidence="13 14" key="1">
    <citation type="journal article" date="2017" name="Gigascience">
        <title>Genome sequence of the small brown planthopper, Laodelphax striatellus.</title>
        <authorList>
            <person name="Zhu J."/>
            <person name="Jiang F."/>
            <person name="Wang X."/>
            <person name="Yang P."/>
            <person name="Bao Y."/>
            <person name="Zhao W."/>
            <person name="Wang W."/>
            <person name="Lu H."/>
            <person name="Wang Q."/>
            <person name="Cui N."/>
            <person name="Li J."/>
            <person name="Chen X."/>
            <person name="Luo L."/>
            <person name="Yu J."/>
            <person name="Kang L."/>
            <person name="Cui F."/>
        </authorList>
    </citation>
    <scope>NUCLEOTIDE SEQUENCE [LARGE SCALE GENOMIC DNA]</scope>
    <source>
        <strain evidence="13">Lst14</strain>
    </source>
</reference>
<feature type="transmembrane region" description="Helical" evidence="12">
    <location>
        <begin position="339"/>
        <end position="362"/>
    </location>
</feature>
<keyword evidence="14" id="KW-1185">Reference proteome</keyword>
<evidence type="ECO:0000256" key="5">
    <source>
        <dbReference type="ARBA" id="ARBA00022692"/>
    </source>
</evidence>
<dbReference type="CDD" id="cd11492">
    <property type="entry name" value="SLC5sbd_NIS-SMVT"/>
    <property type="match status" value="1"/>
</dbReference>
<evidence type="ECO:0000256" key="4">
    <source>
        <dbReference type="ARBA" id="ARBA00022475"/>
    </source>
</evidence>
<dbReference type="Gene3D" id="1.20.1730.10">
    <property type="entry name" value="Sodium/glucose cotransporter"/>
    <property type="match status" value="1"/>
</dbReference>
<evidence type="ECO:0000256" key="10">
    <source>
        <dbReference type="ARBA" id="ARBA00023201"/>
    </source>
</evidence>
<evidence type="ECO:0000256" key="7">
    <source>
        <dbReference type="ARBA" id="ARBA00023053"/>
    </source>
</evidence>
<dbReference type="FunCoup" id="A0A482XNU6">
    <property type="interactions" value="72"/>
</dbReference>
<dbReference type="Pfam" id="PF00474">
    <property type="entry name" value="SSF"/>
    <property type="match status" value="1"/>
</dbReference>
<evidence type="ECO:0000313" key="14">
    <source>
        <dbReference type="Proteomes" id="UP000291343"/>
    </source>
</evidence>
<feature type="transmembrane region" description="Helical" evidence="12">
    <location>
        <begin position="391"/>
        <end position="410"/>
    </location>
</feature>
<dbReference type="PANTHER" id="PTHR42985:SF40">
    <property type="entry name" value="LD47995P-RELATED"/>
    <property type="match status" value="1"/>
</dbReference>
<evidence type="ECO:0000256" key="11">
    <source>
        <dbReference type="RuleBase" id="RU362091"/>
    </source>
</evidence>
<evidence type="ECO:0000256" key="6">
    <source>
        <dbReference type="ARBA" id="ARBA00022989"/>
    </source>
</evidence>
<evidence type="ECO:0000256" key="2">
    <source>
        <dbReference type="ARBA" id="ARBA00006434"/>
    </source>
</evidence>
<feature type="transmembrane region" description="Helical" evidence="12">
    <location>
        <begin position="276"/>
        <end position="304"/>
    </location>
</feature>
<feature type="transmembrane region" description="Helical" evidence="12">
    <location>
        <begin position="85"/>
        <end position="107"/>
    </location>
</feature>
<feature type="transmembrane region" description="Helical" evidence="12">
    <location>
        <begin position="416"/>
        <end position="438"/>
    </location>
</feature>
<feature type="transmembrane region" description="Helical" evidence="12">
    <location>
        <begin position="514"/>
        <end position="536"/>
    </location>
</feature>
<feature type="transmembrane region" description="Helical" evidence="12">
    <location>
        <begin position="193"/>
        <end position="217"/>
    </location>
</feature>
<evidence type="ECO:0000256" key="9">
    <source>
        <dbReference type="ARBA" id="ARBA00023136"/>
    </source>
</evidence>
<keyword evidence="3" id="KW-0813">Transport</keyword>
<keyword evidence="5 12" id="KW-0812">Transmembrane</keyword>
<protein>
    <recommendedName>
        <fullName evidence="15">Sodium-dependent multivitamin transporter</fullName>
    </recommendedName>
</protein>
<dbReference type="PANTHER" id="PTHR42985">
    <property type="entry name" value="SODIUM-COUPLED MONOCARBOXYLATE TRANSPORTER"/>
    <property type="match status" value="1"/>
</dbReference>
<evidence type="ECO:0000313" key="13">
    <source>
        <dbReference type="EMBL" id="RZF47386.1"/>
    </source>
</evidence>
<comment type="subcellular location">
    <subcellularLocation>
        <location evidence="1">Cell membrane</location>
        <topology evidence="1">Multi-pass membrane protein</topology>
    </subcellularLocation>
</comment>
<evidence type="ECO:0000256" key="8">
    <source>
        <dbReference type="ARBA" id="ARBA00023065"/>
    </source>
</evidence>
<organism evidence="13 14">
    <name type="scientific">Laodelphax striatellus</name>
    <name type="common">Small brown planthopper</name>
    <name type="synonym">Delphax striatella</name>
    <dbReference type="NCBI Taxonomy" id="195883"/>
    <lineage>
        <taxon>Eukaryota</taxon>
        <taxon>Metazoa</taxon>
        <taxon>Ecdysozoa</taxon>
        <taxon>Arthropoda</taxon>
        <taxon>Hexapoda</taxon>
        <taxon>Insecta</taxon>
        <taxon>Pterygota</taxon>
        <taxon>Neoptera</taxon>
        <taxon>Paraneoptera</taxon>
        <taxon>Hemiptera</taxon>
        <taxon>Auchenorrhyncha</taxon>
        <taxon>Fulgoroidea</taxon>
        <taxon>Delphacidae</taxon>
        <taxon>Criomorphinae</taxon>
        <taxon>Laodelphax</taxon>
    </lineage>
</organism>
<dbReference type="InParanoid" id="A0A482XNU6"/>
<dbReference type="EMBL" id="QKKF02004374">
    <property type="protein sequence ID" value="RZF47386.1"/>
    <property type="molecule type" value="Genomic_DNA"/>
</dbReference>
<dbReference type="PROSITE" id="PS50283">
    <property type="entry name" value="NA_SOLUT_SYMP_3"/>
    <property type="match status" value="1"/>
</dbReference>
<keyword evidence="8" id="KW-0406">Ion transport</keyword>
<evidence type="ECO:0000256" key="1">
    <source>
        <dbReference type="ARBA" id="ARBA00004651"/>
    </source>
</evidence>
<keyword evidence="10" id="KW-0739">Sodium transport</keyword>
<dbReference type="GO" id="GO:0015293">
    <property type="term" value="F:symporter activity"/>
    <property type="evidence" value="ECO:0007669"/>
    <property type="project" value="TreeGrafter"/>
</dbReference>
<dbReference type="AlphaFoldDB" id="A0A482XNU6"/>
<feature type="transmembrane region" description="Helical" evidence="12">
    <location>
        <begin position="53"/>
        <end position="73"/>
    </location>
</feature>
<comment type="caution">
    <text evidence="13">The sequence shown here is derived from an EMBL/GenBank/DDBJ whole genome shotgun (WGS) entry which is preliminary data.</text>
</comment>
<dbReference type="InterPro" id="IPR038377">
    <property type="entry name" value="Na/Glc_symporter_sf"/>
</dbReference>
<feature type="transmembrane region" description="Helical" evidence="12">
    <location>
        <begin position="12"/>
        <end position="33"/>
    </location>
</feature>
<name>A0A482XNU6_LAOST</name>
<proteinExistence type="inferred from homology"/>
<dbReference type="STRING" id="195883.A0A482XNU6"/>
<keyword evidence="6 12" id="KW-1133">Transmembrane helix</keyword>
<feature type="transmembrane region" description="Helical" evidence="12">
    <location>
        <begin position="128"/>
        <end position="148"/>
    </location>
</feature>
<dbReference type="GO" id="GO:0006814">
    <property type="term" value="P:sodium ion transport"/>
    <property type="evidence" value="ECO:0007669"/>
    <property type="project" value="UniProtKB-KW"/>
</dbReference>